<dbReference type="GO" id="GO:0046872">
    <property type="term" value="F:metal ion binding"/>
    <property type="evidence" value="ECO:0007669"/>
    <property type="project" value="TreeGrafter"/>
</dbReference>
<feature type="domain" description="CHAD" evidence="2">
    <location>
        <begin position="219"/>
        <end position="499"/>
    </location>
</feature>
<dbReference type="PROSITE" id="PS51707">
    <property type="entry name" value="CYTH"/>
    <property type="match status" value="1"/>
</dbReference>
<protein>
    <submittedName>
        <fullName evidence="3">CHAD domain-containing protein</fullName>
    </submittedName>
</protein>
<dbReference type="eggNOG" id="COG5607">
    <property type="taxonomic scope" value="Bacteria"/>
</dbReference>
<dbReference type="Proteomes" id="UP000028702">
    <property type="component" value="Unassembled WGS sequence"/>
</dbReference>
<evidence type="ECO:0000313" key="4">
    <source>
        <dbReference type="Proteomes" id="UP000028702"/>
    </source>
</evidence>
<comment type="caution">
    <text evidence="3">The sequence shown here is derived from an EMBL/GenBank/DDBJ whole genome shotgun (WGS) entry which is preliminary data.</text>
</comment>
<feature type="domain" description="CYTH" evidence="1">
    <location>
        <begin position="1"/>
        <end position="204"/>
    </location>
</feature>
<dbReference type="InterPro" id="IPR033469">
    <property type="entry name" value="CYTH-like_dom_sf"/>
</dbReference>
<name>A0A081B6R2_9HYPH</name>
<dbReference type="AlphaFoldDB" id="A0A081B6R2"/>
<dbReference type="InterPro" id="IPR039013">
    <property type="entry name" value="YgiF"/>
</dbReference>
<dbReference type="RefSeq" id="WP_052379106.1">
    <property type="nucleotide sequence ID" value="NZ_BBIO01000001.1"/>
</dbReference>
<dbReference type="InterPro" id="IPR023577">
    <property type="entry name" value="CYTH_domain"/>
</dbReference>
<dbReference type="CDD" id="cd07756">
    <property type="entry name" value="CYTH-like_Pase_CHAD"/>
    <property type="match status" value="1"/>
</dbReference>
<dbReference type="Gene3D" id="1.40.20.10">
    <property type="entry name" value="CHAD domain"/>
    <property type="match status" value="1"/>
</dbReference>
<evidence type="ECO:0000259" key="1">
    <source>
        <dbReference type="PROSITE" id="PS51707"/>
    </source>
</evidence>
<dbReference type="InterPro" id="IPR007899">
    <property type="entry name" value="CHAD_dom"/>
</dbReference>
<keyword evidence="4" id="KW-1185">Reference proteome</keyword>
<dbReference type="STRING" id="1333998.M2A_0229"/>
<sequence>MREIELKLLLDTRALTRLPKTAWAGRSNLAGVKRKRLRSTYFDMPDLALNAAGFTLRVREAGRDLIQTVKAKPRGTGLALDRVEYESPVGASTALPDLSLLPEEVAGTIEKLCGGTSPRPAFTTDIRRRTAYLKTPDALIELALDEGAILAGAEKEPLRELELELKEGTPLALYREAAQLLEEVPLRLSLRSKAERGFRLASGGAISPVKAGPIQLEATATAGEALEAALSSALSQILANEPAIMEAGDPEGIHQMRVGLRRLRAIIGLLGDHSEELKTLSLQAKHYAAVLGRARDLDVFEEEILAPVAALDLLETDLTPLTSALGRARKAAWRDVQAALNEPEFTKFLLSLACEIERLRMAAPDGELAAPAQEAGAARLEKAAEKAAKLGRKFAKLPPPERHELRKRLKKLRYAAQVFEPLFNAGKTAPYLKHLGALQDSLGALNDVAAAEETLARLPVAAQYRTAAARACGFILGYHGHRAEEDLKAAGKLWKKFAKVPRFWQG</sequence>
<dbReference type="SUPFAM" id="SSF55154">
    <property type="entry name" value="CYTH-like phosphatases"/>
    <property type="match status" value="1"/>
</dbReference>
<dbReference type="SMART" id="SM00880">
    <property type="entry name" value="CHAD"/>
    <property type="match status" value="1"/>
</dbReference>
<dbReference type="SMART" id="SM01118">
    <property type="entry name" value="CYTH"/>
    <property type="match status" value="1"/>
</dbReference>
<dbReference type="eggNOG" id="COG3025">
    <property type="taxonomic scope" value="Bacteria"/>
</dbReference>
<dbReference type="PROSITE" id="PS51708">
    <property type="entry name" value="CHAD"/>
    <property type="match status" value="1"/>
</dbReference>
<gene>
    <name evidence="3" type="ORF">M2A_0229</name>
</gene>
<dbReference type="Pfam" id="PF01928">
    <property type="entry name" value="CYTH"/>
    <property type="match status" value="1"/>
</dbReference>
<dbReference type="EMBL" id="BBIO01000001">
    <property type="protein sequence ID" value="GAK43730.1"/>
    <property type="molecule type" value="Genomic_DNA"/>
</dbReference>
<dbReference type="InterPro" id="IPR038186">
    <property type="entry name" value="CHAD_dom_sf"/>
</dbReference>
<organism evidence="3 4">
    <name type="scientific">Tepidicaulis marinus</name>
    <dbReference type="NCBI Taxonomy" id="1333998"/>
    <lineage>
        <taxon>Bacteria</taxon>
        <taxon>Pseudomonadati</taxon>
        <taxon>Pseudomonadota</taxon>
        <taxon>Alphaproteobacteria</taxon>
        <taxon>Hyphomicrobiales</taxon>
        <taxon>Parvibaculaceae</taxon>
        <taxon>Tepidicaulis</taxon>
    </lineage>
</organism>
<proteinExistence type="predicted"/>
<accession>A0A081B6R2</accession>
<evidence type="ECO:0000259" key="2">
    <source>
        <dbReference type="PROSITE" id="PS51708"/>
    </source>
</evidence>
<dbReference type="Gene3D" id="2.40.320.10">
    <property type="entry name" value="Hypothetical Protein Pfu-838710-001"/>
    <property type="match status" value="1"/>
</dbReference>
<dbReference type="PANTHER" id="PTHR39569">
    <property type="entry name" value="INORGANIC TRIPHOSPHATASE"/>
    <property type="match status" value="1"/>
</dbReference>
<dbReference type="GO" id="GO:0050355">
    <property type="term" value="F:inorganic triphosphate phosphatase activity"/>
    <property type="evidence" value="ECO:0007669"/>
    <property type="project" value="InterPro"/>
</dbReference>
<dbReference type="Pfam" id="PF05235">
    <property type="entry name" value="CHAD"/>
    <property type="match status" value="1"/>
</dbReference>
<reference evidence="3 4" key="1">
    <citation type="submission" date="2014-07" db="EMBL/GenBank/DDBJ databases">
        <title>Tepidicaulis marinum gen. nov., sp. nov., a novel marine bacterium denitrifying nitrate to nitrous oxide strictly under microaerobic conditions.</title>
        <authorList>
            <person name="Takeuchi M."/>
            <person name="Yamagishi T."/>
            <person name="Kamagata Y."/>
            <person name="Oshima K."/>
            <person name="Hattori M."/>
            <person name="Katayama T."/>
            <person name="Hanada S."/>
            <person name="Tamaki H."/>
            <person name="Marumo K."/>
            <person name="Maeda H."/>
            <person name="Nedachi M."/>
            <person name="Iwasaki W."/>
            <person name="Suwa Y."/>
            <person name="Sakata S."/>
        </authorList>
    </citation>
    <scope>NUCLEOTIDE SEQUENCE [LARGE SCALE GENOMIC DNA]</scope>
    <source>
        <strain evidence="3 4">MA2</strain>
    </source>
</reference>
<evidence type="ECO:0000313" key="3">
    <source>
        <dbReference type="EMBL" id="GAK43730.1"/>
    </source>
</evidence>
<dbReference type="PANTHER" id="PTHR39569:SF1">
    <property type="entry name" value="INORGANIC TRIPHOSPHATASE"/>
    <property type="match status" value="1"/>
</dbReference>